<dbReference type="Pfam" id="PF13639">
    <property type="entry name" value="zf-RING_2"/>
    <property type="match status" value="1"/>
</dbReference>
<dbReference type="InterPro" id="IPR001841">
    <property type="entry name" value="Znf_RING"/>
</dbReference>
<evidence type="ECO:0000256" key="3">
    <source>
        <dbReference type="PROSITE-ProRule" id="PRU00175"/>
    </source>
</evidence>
<keyword evidence="4" id="KW-1133">Transmembrane helix</keyword>
<protein>
    <recommendedName>
        <fullName evidence="5">RING-type domain-containing protein</fullName>
    </recommendedName>
</protein>
<dbReference type="GO" id="GO:0008270">
    <property type="term" value="F:zinc ion binding"/>
    <property type="evidence" value="ECO:0007669"/>
    <property type="project" value="UniProtKB-KW"/>
</dbReference>
<evidence type="ECO:0000313" key="7">
    <source>
        <dbReference type="Proteomes" id="UP000593567"/>
    </source>
</evidence>
<dbReference type="InterPro" id="IPR051826">
    <property type="entry name" value="E3_ubiquitin-ligase_domain"/>
</dbReference>
<comment type="caution">
    <text evidence="6">The sequence shown here is derived from an EMBL/GenBank/DDBJ whole genome shotgun (WGS) entry which is preliminary data.</text>
</comment>
<organism evidence="6 7">
    <name type="scientific">Bugula neritina</name>
    <name type="common">Brown bryozoan</name>
    <name type="synonym">Sertularia neritina</name>
    <dbReference type="NCBI Taxonomy" id="10212"/>
    <lineage>
        <taxon>Eukaryota</taxon>
        <taxon>Metazoa</taxon>
        <taxon>Spiralia</taxon>
        <taxon>Lophotrochozoa</taxon>
        <taxon>Bryozoa</taxon>
        <taxon>Gymnolaemata</taxon>
        <taxon>Cheilostomatida</taxon>
        <taxon>Flustrina</taxon>
        <taxon>Buguloidea</taxon>
        <taxon>Bugulidae</taxon>
        <taxon>Bugula</taxon>
    </lineage>
</organism>
<evidence type="ECO:0000256" key="1">
    <source>
        <dbReference type="ARBA" id="ARBA00022771"/>
    </source>
</evidence>
<dbReference type="InterPro" id="IPR013083">
    <property type="entry name" value="Znf_RING/FYVE/PHD"/>
</dbReference>
<keyword evidence="1 3" id="KW-0479">Metal-binding</keyword>
<evidence type="ECO:0000256" key="2">
    <source>
        <dbReference type="ARBA" id="ARBA00022833"/>
    </source>
</evidence>
<dbReference type="GO" id="GO:0006511">
    <property type="term" value="P:ubiquitin-dependent protein catabolic process"/>
    <property type="evidence" value="ECO:0007669"/>
    <property type="project" value="TreeGrafter"/>
</dbReference>
<dbReference type="SMART" id="SM00184">
    <property type="entry name" value="RING"/>
    <property type="match status" value="1"/>
</dbReference>
<accession>A0A7J7KFS3</accession>
<keyword evidence="4" id="KW-0812">Transmembrane</keyword>
<dbReference type="SUPFAM" id="SSF57850">
    <property type="entry name" value="RING/U-box"/>
    <property type="match status" value="1"/>
</dbReference>
<evidence type="ECO:0000256" key="4">
    <source>
        <dbReference type="SAM" id="Phobius"/>
    </source>
</evidence>
<keyword evidence="2" id="KW-0862">Zinc</keyword>
<dbReference type="GO" id="GO:0061630">
    <property type="term" value="F:ubiquitin protein ligase activity"/>
    <property type="evidence" value="ECO:0007669"/>
    <property type="project" value="TreeGrafter"/>
</dbReference>
<evidence type="ECO:0000259" key="5">
    <source>
        <dbReference type="PROSITE" id="PS50089"/>
    </source>
</evidence>
<reference evidence="6" key="1">
    <citation type="submission" date="2020-06" db="EMBL/GenBank/DDBJ databases">
        <title>Draft genome of Bugula neritina, a colonial animal packing powerful symbionts and potential medicines.</title>
        <authorList>
            <person name="Rayko M."/>
        </authorList>
    </citation>
    <scope>NUCLEOTIDE SEQUENCE [LARGE SCALE GENOMIC DNA]</scope>
    <source>
        <strain evidence="6">Kwan_BN1</strain>
    </source>
</reference>
<dbReference type="OrthoDB" id="21204at2759"/>
<keyword evidence="7" id="KW-1185">Reference proteome</keyword>
<dbReference type="PANTHER" id="PTHR22765">
    <property type="entry name" value="RING FINGER AND PROTEASE ASSOCIATED DOMAIN-CONTAINING"/>
    <property type="match status" value="1"/>
</dbReference>
<name>A0A7J7KFS3_BUGNE</name>
<dbReference type="AlphaFoldDB" id="A0A7J7KFS3"/>
<feature type="transmembrane region" description="Helical" evidence="4">
    <location>
        <begin position="6"/>
        <end position="25"/>
    </location>
</feature>
<gene>
    <name evidence="6" type="ORF">EB796_004184</name>
</gene>
<keyword evidence="1 3" id="KW-0863">Zinc-finger</keyword>
<dbReference type="Gene3D" id="3.30.40.10">
    <property type="entry name" value="Zinc/RING finger domain, C3HC4 (zinc finger)"/>
    <property type="match status" value="1"/>
</dbReference>
<dbReference type="EMBL" id="VXIV02000559">
    <property type="protein sequence ID" value="KAF6037512.1"/>
    <property type="molecule type" value="Genomic_DNA"/>
</dbReference>
<dbReference type="PROSITE" id="PS50089">
    <property type="entry name" value="ZF_RING_2"/>
    <property type="match status" value="1"/>
</dbReference>
<sequence>MSLIRLIAIGAVVIGGAAYMAWQIYKKRQLLNYQHHHFEGGKPAYFVPGKDGVLSHEECAICLTEMNINGKNHKLPCHHTFHEQCIKMWASYDRTCPLCRREFRVFGL</sequence>
<evidence type="ECO:0000313" key="6">
    <source>
        <dbReference type="EMBL" id="KAF6037512.1"/>
    </source>
</evidence>
<keyword evidence="4" id="KW-0472">Membrane</keyword>
<dbReference type="Proteomes" id="UP000593567">
    <property type="component" value="Unassembled WGS sequence"/>
</dbReference>
<proteinExistence type="predicted"/>
<feature type="domain" description="RING-type" evidence="5">
    <location>
        <begin position="59"/>
        <end position="100"/>
    </location>
</feature>